<dbReference type="AlphaFoldDB" id="A0A1G7D451"/>
<dbReference type="EMBL" id="FNAB01000018">
    <property type="protein sequence ID" value="SDE46358.1"/>
    <property type="molecule type" value="Genomic_DNA"/>
</dbReference>
<evidence type="ECO:0000313" key="1">
    <source>
        <dbReference type="EMBL" id="SDE46358.1"/>
    </source>
</evidence>
<reference evidence="1 2" key="1">
    <citation type="submission" date="2016-10" db="EMBL/GenBank/DDBJ databases">
        <authorList>
            <person name="de Groot N.N."/>
        </authorList>
    </citation>
    <scope>NUCLEOTIDE SEQUENCE [LARGE SCALE GENOMIC DNA]</scope>
    <source>
        <strain evidence="1 2">JCM 11308</strain>
    </source>
</reference>
<evidence type="ECO:0000313" key="2">
    <source>
        <dbReference type="Proteomes" id="UP000199417"/>
    </source>
</evidence>
<dbReference type="STRING" id="168276.SAMN05444580_11814"/>
<accession>A0A1G7D451</accession>
<sequence length="50" mass="5260">MGQCRLLVESPSANDVNMIKENRMEEIIATIAALFGGGSIAPGIDPRTTA</sequence>
<name>A0A1G7D451_9NOCA</name>
<gene>
    <name evidence="1" type="ORF">SAMN05444580_11814</name>
</gene>
<dbReference type="Proteomes" id="UP000199417">
    <property type="component" value="Unassembled WGS sequence"/>
</dbReference>
<organism evidence="1 2">
    <name type="scientific">Rhodococcus tukisamuensis</name>
    <dbReference type="NCBI Taxonomy" id="168276"/>
    <lineage>
        <taxon>Bacteria</taxon>
        <taxon>Bacillati</taxon>
        <taxon>Actinomycetota</taxon>
        <taxon>Actinomycetes</taxon>
        <taxon>Mycobacteriales</taxon>
        <taxon>Nocardiaceae</taxon>
        <taxon>Rhodococcus</taxon>
    </lineage>
</organism>
<proteinExistence type="predicted"/>
<keyword evidence="2" id="KW-1185">Reference proteome</keyword>
<protein>
    <submittedName>
        <fullName evidence="1">Uncharacterized protein</fullName>
    </submittedName>
</protein>